<dbReference type="InterPro" id="IPR017475">
    <property type="entry name" value="EPS_sugar_tfrase"/>
</dbReference>
<accession>A0A2H0N3I2</accession>
<proteinExistence type="inferred from homology"/>
<name>A0A2H0N3I2_9BACT</name>
<comment type="subcellular location">
    <subcellularLocation>
        <location evidence="1">Membrane</location>
        <topology evidence="1">Multi-pass membrane protein</topology>
    </subcellularLocation>
</comment>
<evidence type="ECO:0000256" key="4">
    <source>
        <dbReference type="ARBA" id="ARBA00022692"/>
    </source>
</evidence>
<dbReference type="Proteomes" id="UP000229782">
    <property type="component" value="Unassembled WGS sequence"/>
</dbReference>
<feature type="domain" description="Bacterial sugar transferase" evidence="8">
    <location>
        <begin position="301"/>
        <end position="502"/>
    </location>
</feature>
<feature type="transmembrane region" description="Helical" evidence="7">
    <location>
        <begin position="42"/>
        <end position="67"/>
    </location>
</feature>
<dbReference type="NCBIfam" id="TIGR03025">
    <property type="entry name" value="EPS_sugtrans"/>
    <property type="match status" value="1"/>
</dbReference>
<feature type="transmembrane region" description="Helical" evidence="7">
    <location>
        <begin position="87"/>
        <end position="108"/>
    </location>
</feature>
<keyword evidence="3" id="KW-0808">Transferase</keyword>
<sequence length="508" mass="58446">MEQRGLYMNIVRLSRCQVDRTIYFLYDRPTFFYYIFMKRSEIVLMIAQVPLDFLLLLLAGATAYSMRFADWALAIKPVFFKFSLQEFLSVIYPVAGGWLIIFALFGLYSTDQNRKLGRDLVRVFFACSVGLAGVAVYVMFSQQLFDSRFLALAGWGFAVVYVALGRVCMRGLKSVLYRLHIGKRRVVLIGSKDQRDGIAKTFRSRSELGYDVIDVFDTISAGIFSRLDTLSFDEVIVLSPKAQEKEMLQLLAYCNRTHKTFKYSADLFATFGANMAVYPIAGLPMVELKWTKLEGWWRVIKRLSDIVWSLVCVIVFSPILLVSSLLIFFESGRPIIYKNLRVGIRGKEFFTLKFRSMYQKDSTGPQFGTAGLRAEAREKKLIVKHSTKQGPIYKIGNDPRVTPFGRIIRRWSIDELPQLFNVLRGEMSLVGPRPHQPREVDKYKDDYPIVFTLKPGMTGLAQVSGRSDLSFEEEMKLDILYTERWSSMLDFIILLKTPFILFQKRKAL</sequence>
<feature type="transmembrane region" description="Helical" evidence="7">
    <location>
        <begin position="152"/>
        <end position="169"/>
    </location>
</feature>
<evidence type="ECO:0000256" key="6">
    <source>
        <dbReference type="ARBA" id="ARBA00023136"/>
    </source>
</evidence>
<comment type="similarity">
    <text evidence="2">Belongs to the bacterial sugar transferase family.</text>
</comment>
<keyword evidence="6 7" id="KW-0472">Membrane</keyword>
<feature type="transmembrane region" description="Helical" evidence="7">
    <location>
        <begin position="265"/>
        <end position="286"/>
    </location>
</feature>
<organism evidence="9 10">
    <name type="scientific">Candidatus Magasanikbacteria bacterium CG11_big_fil_rev_8_21_14_0_20_43_7</name>
    <dbReference type="NCBI Taxonomy" id="1974654"/>
    <lineage>
        <taxon>Bacteria</taxon>
        <taxon>Candidatus Magasanikiibacteriota</taxon>
    </lineage>
</organism>
<reference evidence="9 10" key="1">
    <citation type="submission" date="2017-09" db="EMBL/GenBank/DDBJ databases">
        <title>Depth-based differentiation of microbial function through sediment-hosted aquifers and enrichment of novel symbionts in the deep terrestrial subsurface.</title>
        <authorList>
            <person name="Probst A.J."/>
            <person name="Ladd B."/>
            <person name="Jarett J.K."/>
            <person name="Geller-Mcgrath D.E."/>
            <person name="Sieber C.M."/>
            <person name="Emerson J.B."/>
            <person name="Anantharaman K."/>
            <person name="Thomas B.C."/>
            <person name="Malmstrom R."/>
            <person name="Stieglmeier M."/>
            <person name="Klingl A."/>
            <person name="Woyke T."/>
            <person name="Ryan C.M."/>
            <person name="Banfield J.F."/>
        </authorList>
    </citation>
    <scope>NUCLEOTIDE SEQUENCE [LARGE SCALE GENOMIC DNA]</scope>
    <source>
        <strain evidence="9">CG11_big_fil_rev_8_21_14_0_20_43_7</strain>
    </source>
</reference>
<evidence type="ECO:0000256" key="5">
    <source>
        <dbReference type="ARBA" id="ARBA00022989"/>
    </source>
</evidence>
<dbReference type="GO" id="GO:0016780">
    <property type="term" value="F:phosphotransferase activity, for other substituted phosphate groups"/>
    <property type="evidence" value="ECO:0007669"/>
    <property type="project" value="TreeGrafter"/>
</dbReference>
<evidence type="ECO:0000256" key="3">
    <source>
        <dbReference type="ARBA" id="ARBA00022679"/>
    </source>
</evidence>
<feature type="transmembrane region" description="Helical" evidence="7">
    <location>
        <begin position="120"/>
        <end position="140"/>
    </location>
</feature>
<gene>
    <name evidence="9" type="ORF">COV60_00220</name>
</gene>
<dbReference type="PANTHER" id="PTHR30576:SF0">
    <property type="entry name" value="UNDECAPRENYL-PHOSPHATE N-ACETYLGALACTOSAMINYL 1-PHOSPHATE TRANSFERASE-RELATED"/>
    <property type="match status" value="1"/>
</dbReference>
<dbReference type="AlphaFoldDB" id="A0A2H0N3I2"/>
<feature type="transmembrane region" description="Helical" evidence="7">
    <location>
        <begin position="306"/>
        <end position="329"/>
    </location>
</feature>
<evidence type="ECO:0000259" key="8">
    <source>
        <dbReference type="Pfam" id="PF02397"/>
    </source>
</evidence>
<keyword evidence="5 7" id="KW-1133">Transmembrane helix</keyword>
<dbReference type="PANTHER" id="PTHR30576">
    <property type="entry name" value="COLANIC BIOSYNTHESIS UDP-GLUCOSE LIPID CARRIER TRANSFERASE"/>
    <property type="match status" value="1"/>
</dbReference>
<keyword evidence="4 7" id="KW-0812">Transmembrane</keyword>
<dbReference type="InterPro" id="IPR003362">
    <property type="entry name" value="Bact_transf"/>
</dbReference>
<evidence type="ECO:0000256" key="1">
    <source>
        <dbReference type="ARBA" id="ARBA00004141"/>
    </source>
</evidence>
<comment type="caution">
    <text evidence="9">The sequence shown here is derived from an EMBL/GenBank/DDBJ whole genome shotgun (WGS) entry which is preliminary data.</text>
</comment>
<dbReference type="Pfam" id="PF02397">
    <property type="entry name" value="Bac_transf"/>
    <property type="match status" value="1"/>
</dbReference>
<evidence type="ECO:0000256" key="2">
    <source>
        <dbReference type="ARBA" id="ARBA00006464"/>
    </source>
</evidence>
<dbReference type="EMBL" id="PCWM01000006">
    <property type="protein sequence ID" value="PIR03450.1"/>
    <property type="molecule type" value="Genomic_DNA"/>
</dbReference>
<dbReference type="Pfam" id="PF13727">
    <property type="entry name" value="CoA_binding_3"/>
    <property type="match status" value="1"/>
</dbReference>
<evidence type="ECO:0000313" key="10">
    <source>
        <dbReference type="Proteomes" id="UP000229782"/>
    </source>
</evidence>
<evidence type="ECO:0000256" key="7">
    <source>
        <dbReference type="SAM" id="Phobius"/>
    </source>
</evidence>
<evidence type="ECO:0000313" key="9">
    <source>
        <dbReference type="EMBL" id="PIR03450.1"/>
    </source>
</evidence>
<dbReference type="GO" id="GO:0016020">
    <property type="term" value="C:membrane"/>
    <property type="evidence" value="ECO:0007669"/>
    <property type="project" value="UniProtKB-SubCell"/>
</dbReference>
<protein>
    <recommendedName>
        <fullName evidence="8">Bacterial sugar transferase domain-containing protein</fullName>
    </recommendedName>
</protein>